<dbReference type="PATRIC" id="fig|754436.4.peg.1604"/>
<evidence type="ECO:0000313" key="3">
    <source>
        <dbReference type="Proteomes" id="UP000036426"/>
    </source>
</evidence>
<accession>A0A0J1GP28</accession>
<dbReference type="OrthoDB" id="5824286at2"/>
<keyword evidence="1" id="KW-0812">Transmembrane</keyword>
<dbReference type="Proteomes" id="UP000036426">
    <property type="component" value="Unassembled WGS sequence"/>
</dbReference>
<dbReference type="EMBL" id="LDOV01000012">
    <property type="protein sequence ID" value="KLV01510.1"/>
    <property type="molecule type" value="Genomic_DNA"/>
</dbReference>
<evidence type="ECO:0000256" key="1">
    <source>
        <dbReference type="SAM" id="Phobius"/>
    </source>
</evidence>
<keyword evidence="3" id="KW-1185">Reference proteome</keyword>
<dbReference type="Pfam" id="PF11012">
    <property type="entry name" value="DUF2850"/>
    <property type="match status" value="1"/>
</dbReference>
<proteinExistence type="predicted"/>
<keyword evidence="1" id="KW-0472">Membrane</keyword>
<organism evidence="2 3">
    <name type="scientific">Photobacterium aphoticum</name>
    <dbReference type="NCBI Taxonomy" id="754436"/>
    <lineage>
        <taxon>Bacteria</taxon>
        <taxon>Pseudomonadati</taxon>
        <taxon>Pseudomonadota</taxon>
        <taxon>Gammaproteobacteria</taxon>
        <taxon>Vibrionales</taxon>
        <taxon>Vibrionaceae</taxon>
        <taxon>Photobacterium</taxon>
    </lineage>
</organism>
<name>A0A0J1GP28_9GAMM</name>
<keyword evidence="1" id="KW-1133">Transmembrane helix</keyword>
<sequence length="122" mass="13874">MAKQKKGSAHRITLRQVTGLVVFVGIMAWAGVMQLFERGQSVPMPSLYGTWVEQDVAPYLADSFELRPSGVFVAGRQINTHYAWDGSKLEYRLGDEIYSYLFLSGQLVRQQPAHYISTFTRR</sequence>
<feature type="transmembrane region" description="Helical" evidence="1">
    <location>
        <begin position="12"/>
        <end position="36"/>
    </location>
</feature>
<comment type="caution">
    <text evidence="2">The sequence shown here is derived from an EMBL/GenBank/DDBJ whole genome shotgun (WGS) entry which is preliminary data.</text>
</comment>
<dbReference type="RefSeq" id="WP_047873804.1">
    <property type="nucleotide sequence ID" value="NZ_BMYC01000019.1"/>
</dbReference>
<gene>
    <name evidence="2" type="ORF">ABT58_07540</name>
</gene>
<evidence type="ECO:0008006" key="4">
    <source>
        <dbReference type="Google" id="ProtNLM"/>
    </source>
</evidence>
<dbReference type="InterPro" id="IPR021271">
    <property type="entry name" value="DUF2850"/>
</dbReference>
<dbReference type="AlphaFoldDB" id="A0A0J1GP28"/>
<reference evidence="2 3" key="1">
    <citation type="submission" date="2015-05" db="EMBL/GenBank/DDBJ databases">
        <title>Photobacterium galathea sp. nov.</title>
        <authorList>
            <person name="Machado H."/>
            <person name="Gram L."/>
        </authorList>
    </citation>
    <scope>NUCLEOTIDE SEQUENCE [LARGE SCALE GENOMIC DNA]</scope>
    <source>
        <strain evidence="2 3">DSM 25995</strain>
    </source>
</reference>
<evidence type="ECO:0000313" key="2">
    <source>
        <dbReference type="EMBL" id="KLV01510.1"/>
    </source>
</evidence>
<protein>
    <recommendedName>
        <fullName evidence="4">DUF2850 domain-containing protein</fullName>
    </recommendedName>
</protein>